<dbReference type="InterPro" id="IPR025246">
    <property type="entry name" value="IS30-like_HTH"/>
</dbReference>
<accession>X0ZLJ8</accession>
<dbReference type="GO" id="GO:0003676">
    <property type="term" value="F:nucleic acid binding"/>
    <property type="evidence" value="ECO:0007669"/>
    <property type="project" value="InterPro"/>
</dbReference>
<proteinExistence type="predicted"/>
<dbReference type="InterPro" id="IPR036397">
    <property type="entry name" value="RNaseH_sf"/>
</dbReference>
<dbReference type="PANTHER" id="PTHR10948:SF23">
    <property type="entry name" value="TRANSPOSASE INSI FOR INSERTION SEQUENCE ELEMENT IS30A-RELATED"/>
    <property type="match status" value="1"/>
</dbReference>
<dbReference type="PROSITE" id="PS50994">
    <property type="entry name" value="INTEGRASE"/>
    <property type="match status" value="1"/>
</dbReference>
<dbReference type="EMBL" id="BART01000015">
    <property type="protein sequence ID" value="GAG61263.1"/>
    <property type="molecule type" value="Genomic_DNA"/>
</dbReference>
<dbReference type="NCBIfam" id="NF033563">
    <property type="entry name" value="transpos_IS30"/>
    <property type="match status" value="1"/>
</dbReference>
<dbReference type="GO" id="GO:0006310">
    <property type="term" value="P:DNA recombination"/>
    <property type="evidence" value="ECO:0007669"/>
    <property type="project" value="UniProtKB-KW"/>
</dbReference>
<keyword evidence="1" id="KW-0233">DNA recombination</keyword>
<dbReference type="PANTHER" id="PTHR10948">
    <property type="entry name" value="TRANSPOSASE"/>
    <property type="match status" value="1"/>
</dbReference>
<protein>
    <recommendedName>
        <fullName evidence="2">Integrase catalytic domain-containing protein</fullName>
    </recommendedName>
</protein>
<name>X0ZLJ8_9ZZZZ</name>
<gene>
    <name evidence="3" type="ORF">S01H4_00142</name>
</gene>
<dbReference type="AlphaFoldDB" id="X0ZLJ8"/>
<sequence>MAHCYQLSINEREEISLGLAQGLSKNCIAISLVRSSSTICREVNRNTANRQAYRAVKAQHRANKLRHLARKSRKMDINIPLKHYVLEHLHQLWSPEQIAKRLKILYPENMNMQISHESIYSYLYVLPRGALRKELVKCLRYHHINRRIHGKSRQKSCPIQDYISIEERPAEVADRTIPGHWEGDLLMGHNNGSALGTLVERTTRMTFLVQLKDKDATAVRETFAKEFKHLPKGLKRSLTYDQGQEMAEHKLFTKSTQIQVYFAHPHSPWERGTNENTNALIRQFFPKGTDFSKVTLESIKKAQDMLNDRPRKTLGFLTPHEVFGKLLH</sequence>
<evidence type="ECO:0000256" key="1">
    <source>
        <dbReference type="ARBA" id="ARBA00023172"/>
    </source>
</evidence>
<feature type="domain" description="Integrase catalytic" evidence="2">
    <location>
        <begin position="165"/>
        <end position="327"/>
    </location>
</feature>
<comment type="caution">
    <text evidence="3">The sequence shown here is derived from an EMBL/GenBank/DDBJ whole genome shotgun (WGS) entry which is preliminary data.</text>
</comment>
<dbReference type="Pfam" id="PF00665">
    <property type="entry name" value="rve"/>
    <property type="match status" value="1"/>
</dbReference>
<dbReference type="InterPro" id="IPR053392">
    <property type="entry name" value="Transposase_IS30-like"/>
</dbReference>
<dbReference type="GO" id="GO:0004803">
    <property type="term" value="F:transposase activity"/>
    <property type="evidence" value="ECO:0007669"/>
    <property type="project" value="TreeGrafter"/>
</dbReference>
<dbReference type="GO" id="GO:0015074">
    <property type="term" value="P:DNA integration"/>
    <property type="evidence" value="ECO:0007669"/>
    <property type="project" value="InterPro"/>
</dbReference>
<dbReference type="GO" id="GO:0032196">
    <property type="term" value="P:transposition"/>
    <property type="evidence" value="ECO:0007669"/>
    <property type="project" value="TreeGrafter"/>
</dbReference>
<organism evidence="3">
    <name type="scientific">marine sediment metagenome</name>
    <dbReference type="NCBI Taxonomy" id="412755"/>
    <lineage>
        <taxon>unclassified sequences</taxon>
        <taxon>metagenomes</taxon>
        <taxon>ecological metagenomes</taxon>
    </lineage>
</organism>
<dbReference type="InterPro" id="IPR012337">
    <property type="entry name" value="RNaseH-like_sf"/>
</dbReference>
<dbReference type="Gene3D" id="3.30.420.10">
    <property type="entry name" value="Ribonuclease H-like superfamily/Ribonuclease H"/>
    <property type="match status" value="1"/>
</dbReference>
<evidence type="ECO:0000313" key="3">
    <source>
        <dbReference type="EMBL" id="GAG61263.1"/>
    </source>
</evidence>
<dbReference type="SUPFAM" id="SSF53098">
    <property type="entry name" value="Ribonuclease H-like"/>
    <property type="match status" value="1"/>
</dbReference>
<evidence type="ECO:0000259" key="2">
    <source>
        <dbReference type="PROSITE" id="PS50994"/>
    </source>
</evidence>
<dbReference type="InterPro" id="IPR001584">
    <property type="entry name" value="Integrase_cat-core"/>
</dbReference>
<dbReference type="GO" id="GO:0005829">
    <property type="term" value="C:cytosol"/>
    <property type="evidence" value="ECO:0007669"/>
    <property type="project" value="TreeGrafter"/>
</dbReference>
<reference evidence="3" key="1">
    <citation type="journal article" date="2014" name="Front. Microbiol.">
        <title>High frequency of phylogenetically diverse reductive dehalogenase-homologous genes in deep subseafloor sedimentary metagenomes.</title>
        <authorList>
            <person name="Kawai M."/>
            <person name="Futagami T."/>
            <person name="Toyoda A."/>
            <person name="Takaki Y."/>
            <person name="Nishi S."/>
            <person name="Hori S."/>
            <person name="Arai W."/>
            <person name="Tsubouchi T."/>
            <person name="Morono Y."/>
            <person name="Uchiyama I."/>
            <person name="Ito T."/>
            <person name="Fujiyama A."/>
            <person name="Inagaki F."/>
            <person name="Takami H."/>
        </authorList>
    </citation>
    <scope>NUCLEOTIDE SEQUENCE</scope>
    <source>
        <strain evidence="3">Expedition CK06-06</strain>
    </source>
</reference>
<dbReference type="InterPro" id="IPR051917">
    <property type="entry name" value="Transposase-Integrase"/>
</dbReference>
<dbReference type="Pfam" id="PF13936">
    <property type="entry name" value="HTH_38"/>
    <property type="match status" value="1"/>
</dbReference>